<keyword evidence="4" id="KW-0479">Metal-binding</keyword>
<dbReference type="PANTHER" id="PTHR32114:SF2">
    <property type="entry name" value="ABC TRANSPORTER ABCH.3"/>
    <property type="match status" value="1"/>
</dbReference>
<dbReference type="GO" id="GO:0046872">
    <property type="term" value="F:metal ion binding"/>
    <property type="evidence" value="ECO:0007669"/>
    <property type="project" value="UniProtKB-KW"/>
</dbReference>
<evidence type="ECO:0000313" key="16">
    <source>
        <dbReference type="Proteomes" id="UP000437131"/>
    </source>
</evidence>
<dbReference type="Pfam" id="PF13476">
    <property type="entry name" value="AAA_23"/>
    <property type="match status" value="1"/>
</dbReference>
<dbReference type="RefSeq" id="WP_155084432.1">
    <property type="nucleotide sequence ID" value="NZ_WMIA01000022.1"/>
</dbReference>
<dbReference type="SUPFAM" id="SSF75712">
    <property type="entry name" value="Rad50 coiled-coil Zn hook"/>
    <property type="match status" value="1"/>
</dbReference>
<keyword evidence="5" id="KW-0547">Nucleotide-binding</keyword>
<dbReference type="InterPro" id="IPR027417">
    <property type="entry name" value="P-loop_NTPase"/>
</dbReference>
<keyword evidence="6" id="KW-0227">DNA damage</keyword>
<evidence type="ECO:0000256" key="4">
    <source>
        <dbReference type="ARBA" id="ARBA00022723"/>
    </source>
</evidence>
<keyword evidence="7" id="KW-0378">Hydrolase</keyword>
<dbReference type="GO" id="GO:0016887">
    <property type="term" value="F:ATP hydrolysis activity"/>
    <property type="evidence" value="ECO:0007669"/>
    <property type="project" value="InterPro"/>
</dbReference>
<dbReference type="Gene3D" id="1.10.287.510">
    <property type="entry name" value="Helix hairpin bin"/>
    <property type="match status" value="1"/>
</dbReference>
<dbReference type="PANTHER" id="PTHR32114">
    <property type="entry name" value="ABC TRANSPORTER ABCH.3"/>
    <property type="match status" value="1"/>
</dbReference>
<proteinExistence type="inferred from homology"/>
<sequence>MIPRKLTLKNFLSYRHAELDFTGLHTACICGANGAGKSSLLEAITWVVWGKTRTASDDDLIHLGERETRVDFEFIYDEQHYRIIRTRQRKNGSTLDFQIINEQGYKSIGGKGLRDTENKIKECLKIDYDTFTNSAYLRQGRADEFMLRSPSERRKILADLLKLDQYENLANEAKELARDFKIKAEEISRNLEENKEKLEEKQSFHIAIDETEKELAYFQKKQTVNQEELQTIQLLNNQRSSLKQRYDWQQNQVQTIAKKIQQLQQEKADLEQEIKKITVTLSQEEDINTNYEQWQKLREEDEGLNIKFNQYQQFLEKKQTLEQSLQKESNDLILAIQREKTKLENVINQEKELEAIVNKTSNLEADLEKLNICRQKLSQLDEIQVQANTLLQQKQSLETEINREEAMLLARLKQLENEENNIQTKLNQVPRIRQEFFTLETRLKEIENTKNYQKRVQEKGEQRNLLIQRYLDNQSNLENQIKKLNEKLETLNQDHAVCPLCERELDDTHLEYVINKTQNEQQQIVSQSSYYEIEIINCKRELDNLRKEYAQLNQELALEDSLKQDYAKLENQLDSIDDTYNQYELILEEKADLQNKLDTGNYAQDNQSKLREIIEQINNLNYSQENHALLRKEEANLRRVEFQQSRIKDAQNQLKKLAQQKPDLQTNIESLENRLENLRENSPLQLQLRQIEEEIKSLNYDRTYHQNIRKQGQQLQPYQLLYGDLQQAKKQYPQLNTRQTQIETNLTQYNQEKETGEKELNSLQEQLSSLTDYSQELAKLEQEASNCQENINRLLTAKGRLEQSLTNLKDRENDVKELENRLQETQKKYRIYQELTFAFGRKGIQSLMIENILPQLQDEANHILNSLTGSQLSVQFLTQKPKASRSKKSSSQYIDTLEIIISDAQGTRSYETYSGGEAFRINFAIRLALSRILAQRAGTRLQLLIVDEGFGTQDTDGCNRLIGALNAIASEFACILTVTHVNQFKEAFQTRIEVYKTQEGSKIKLSS</sequence>
<accession>A0A844H1T3</accession>
<feature type="coiled-coil region" evidence="12">
    <location>
        <begin position="163"/>
        <end position="287"/>
    </location>
</feature>
<reference evidence="15 16" key="1">
    <citation type="submission" date="2019-11" db="EMBL/GenBank/DDBJ databases">
        <title>Isolation of a new High Light Tolerant Cyanobacteria.</title>
        <authorList>
            <person name="Dobson Z."/>
            <person name="Vaughn N."/>
            <person name="Vaughn M."/>
            <person name="Fromme P."/>
            <person name="Mazor Y."/>
        </authorList>
    </citation>
    <scope>NUCLEOTIDE SEQUENCE [LARGE SCALE GENOMIC DNA]</scope>
    <source>
        <strain evidence="15 16">0216</strain>
    </source>
</reference>
<evidence type="ECO:0000259" key="14">
    <source>
        <dbReference type="Pfam" id="PF13476"/>
    </source>
</evidence>
<dbReference type="AlphaFoldDB" id="A0A844H1T3"/>
<organism evidence="15 16">
    <name type="scientific">Cyanobacterium aponinum 0216</name>
    <dbReference type="NCBI Taxonomy" id="2676140"/>
    <lineage>
        <taxon>Bacteria</taxon>
        <taxon>Bacillati</taxon>
        <taxon>Cyanobacteriota</taxon>
        <taxon>Cyanophyceae</taxon>
        <taxon>Oscillatoriophycideae</taxon>
        <taxon>Chroococcales</taxon>
        <taxon>Geminocystaceae</taxon>
        <taxon>Cyanobacterium</taxon>
    </lineage>
</organism>
<evidence type="ECO:0000256" key="10">
    <source>
        <dbReference type="ARBA" id="ARBA00023054"/>
    </source>
</evidence>
<keyword evidence="10 12" id="KW-0175">Coiled coil</keyword>
<feature type="domain" description="Rad50/SbcC-type AAA" evidence="14">
    <location>
        <begin position="5"/>
        <end position="200"/>
    </location>
</feature>
<evidence type="ECO:0000256" key="6">
    <source>
        <dbReference type="ARBA" id="ARBA00022763"/>
    </source>
</evidence>
<evidence type="ECO:0000256" key="12">
    <source>
        <dbReference type="SAM" id="Coils"/>
    </source>
</evidence>
<dbReference type="Proteomes" id="UP000437131">
    <property type="component" value="Unassembled WGS sequence"/>
</dbReference>
<evidence type="ECO:0000256" key="11">
    <source>
        <dbReference type="ARBA" id="ARBA00023204"/>
    </source>
</evidence>
<dbReference type="Pfam" id="PF04423">
    <property type="entry name" value="Rad50_zn_hook"/>
    <property type="match status" value="1"/>
</dbReference>
<evidence type="ECO:0000256" key="8">
    <source>
        <dbReference type="ARBA" id="ARBA00022833"/>
    </source>
</evidence>
<feature type="coiled-coil region" evidence="12">
    <location>
        <begin position="640"/>
        <end position="688"/>
    </location>
</feature>
<evidence type="ECO:0000256" key="7">
    <source>
        <dbReference type="ARBA" id="ARBA00022801"/>
    </source>
</evidence>
<evidence type="ECO:0000259" key="13">
    <source>
        <dbReference type="Pfam" id="PF04423"/>
    </source>
</evidence>
<comment type="similarity">
    <text evidence="1">Belongs to the SMC family. SbcC subfamily.</text>
</comment>
<evidence type="ECO:0000256" key="9">
    <source>
        <dbReference type="ARBA" id="ARBA00022840"/>
    </source>
</evidence>
<feature type="coiled-coil region" evidence="12">
    <location>
        <begin position="311"/>
        <end position="435"/>
    </location>
</feature>
<gene>
    <name evidence="15" type="ORF">GGC33_14535</name>
</gene>
<comment type="subunit">
    <text evidence="2">Heterodimer of SbcC and SbcD.</text>
</comment>
<name>A0A844H1T3_9CHRO</name>
<keyword evidence="8" id="KW-0862">Zinc</keyword>
<feature type="coiled-coil region" evidence="12">
    <location>
        <begin position="467"/>
        <end position="494"/>
    </location>
</feature>
<evidence type="ECO:0000313" key="15">
    <source>
        <dbReference type="EMBL" id="MTF40136.1"/>
    </source>
</evidence>
<feature type="coiled-coil region" evidence="12">
    <location>
        <begin position="535"/>
        <end position="596"/>
    </location>
</feature>
<comment type="caution">
    <text evidence="15">The sequence shown here is derived from an EMBL/GenBank/DDBJ whole genome shotgun (WGS) entry which is preliminary data.</text>
</comment>
<keyword evidence="11" id="KW-0234">DNA repair</keyword>
<dbReference type="Pfam" id="PF13558">
    <property type="entry name" value="SbcC_Walker_B"/>
    <property type="match status" value="1"/>
</dbReference>
<feature type="coiled-coil region" evidence="12">
    <location>
        <begin position="746"/>
        <end position="835"/>
    </location>
</feature>
<dbReference type="GO" id="GO:0005524">
    <property type="term" value="F:ATP binding"/>
    <property type="evidence" value="ECO:0007669"/>
    <property type="project" value="UniProtKB-KW"/>
</dbReference>
<protein>
    <recommendedName>
        <fullName evidence="3">Nuclease SbcCD subunit C</fullName>
    </recommendedName>
</protein>
<keyword evidence="9" id="KW-0067">ATP-binding</keyword>
<dbReference type="Gene3D" id="3.40.50.300">
    <property type="entry name" value="P-loop containing nucleotide triphosphate hydrolases"/>
    <property type="match status" value="2"/>
</dbReference>
<dbReference type="EMBL" id="WMIA01000022">
    <property type="protein sequence ID" value="MTF40136.1"/>
    <property type="molecule type" value="Genomic_DNA"/>
</dbReference>
<feature type="domain" description="Zinc-hook" evidence="13">
    <location>
        <begin position="477"/>
        <end position="520"/>
    </location>
</feature>
<evidence type="ECO:0000256" key="2">
    <source>
        <dbReference type="ARBA" id="ARBA00011322"/>
    </source>
</evidence>
<dbReference type="InterPro" id="IPR038729">
    <property type="entry name" value="Rad50/SbcC_AAA"/>
</dbReference>
<evidence type="ECO:0000256" key="1">
    <source>
        <dbReference type="ARBA" id="ARBA00006930"/>
    </source>
</evidence>
<dbReference type="SUPFAM" id="SSF52540">
    <property type="entry name" value="P-loop containing nucleoside triphosphate hydrolases"/>
    <property type="match status" value="2"/>
</dbReference>
<dbReference type="GO" id="GO:0006302">
    <property type="term" value="P:double-strand break repair"/>
    <property type="evidence" value="ECO:0007669"/>
    <property type="project" value="InterPro"/>
</dbReference>
<dbReference type="InterPro" id="IPR013134">
    <property type="entry name" value="Zn_hook_RAD50"/>
</dbReference>
<evidence type="ECO:0000256" key="3">
    <source>
        <dbReference type="ARBA" id="ARBA00013368"/>
    </source>
</evidence>
<evidence type="ECO:0000256" key="5">
    <source>
        <dbReference type="ARBA" id="ARBA00022741"/>
    </source>
</evidence>